<dbReference type="PRINTS" id="PR00368">
    <property type="entry name" value="FADPNR"/>
</dbReference>
<dbReference type="InterPro" id="IPR023753">
    <property type="entry name" value="FAD/NAD-binding_dom"/>
</dbReference>
<dbReference type="GO" id="GO:0016491">
    <property type="term" value="F:oxidoreductase activity"/>
    <property type="evidence" value="ECO:0007669"/>
    <property type="project" value="UniProtKB-KW"/>
</dbReference>
<evidence type="ECO:0000313" key="3">
    <source>
        <dbReference type="EMBL" id="SFG21568.1"/>
    </source>
</evidence>
<gene>
    <name evidence="3" type="ORF">SAMN05660649_00991</name>
</gene>
<dbReference type="AlphaFoldDB" id="A0A1I2PZW0"/>
<feature type="domain" description="FAD/NAD(P)-binding" evidence="2">
    <location>
        <begin position="5"/>
        <end position="308"/>
    </location>
</feature>
<keyword evidence="1" id="KW-0560">Oxidoreductase</keyword>
<reference evidence="4" key="1">
    <citation type="submission" date="2016-10" db="EMBL/GenBank/DDBJ databases">
        <authorList>
            <person name="Varghese N."/>
            <person name="Submissions S."/>
        </authorList>
    </citation>
    <scope>NUCLEOTIDE SEQUENCE [LARGE SCALE GENOMIC DNA]</scope>
    <source>
        <strain evidence="4">DSM 17038</strain>
    </source>
</reference>
<dbReference type="Pfam" id="PF07992">
    <property type="entry name" value="Pyr_redox_2"/>
    <property type="match status" value="1"/>
</dbReference>
<dbReference type="PANTHER" id="PTHR42949:SF3">
    <property type="entry name" value="ANAEROBIC GLYCEROL-3-PHOSPHATE DEHYDROGENASE SUBUNIT B"/>
    <property type="match status" value="1"/>
</dbReference>
<dbReference type="RefSeq" id="WP_092469319.1">
    <property type="nucleotide sequence ID" value="NZ_FOOX01000003.1"/>
</dbReference>
<keyword evidence="4" id="KW-1185">Reference proteome</keyword>
<evidence type="ECO:0000256" key="1">
    <source>
        <dbReference type="ARBA" id="ARBA00023002"/>
    </source>
</evidence>
<accession>A0A1I2PZW0</accession>
<dbReference type="STRING" id="341036.SAMN05660649_00991"/>
<dbReference type="EMBL" id="FOOX01000003">
    <property type="protein sequence ID" value="SFG21568.1"/>
    <property type="molecule type" value="Genomic_DNA"/>
</dbReference>
<dbReference type="Proteomes" id="UP000199337">
    <property type="component" value="Unassembled WGS sequence"/>
</dbReference>
<evidence type="ECO:0000259" key="2">
    <source>
        <dbReference type="Pfam" id="PF07992"/>
    </source>
</evidence>
<dbReference type="OrthoDB" id="9776839at2"/>
<protein>
    <submittedName>
        <fullName evidence="3">Sarcosine oxidase subunit alpha</fullName>
    </submittedName>
</protein>
<dbReference type="InterPro" id="IPR051691">
    <property type="entry name" value="Metab_Enz_Cyan_OpOx_G3PDH"/>
</dbReference>
<name>A0A1I2PZW0_9FIRM</name>
<dbReference type="PANTHER" id="PTHR42949">
    <property type="entry name" value="ANAEROBIC GLYCEROL-3-PHOSPHATE DEHYDROGENASE SUBUNIT B"/>
    <property type="match status" value="1"/>
</dbReference>
<dbReference type="SUPFAM" id="SSF51905">
    <property type="entry name" value="FAD/NAD(P)-binding domain"/>
    <property type="match status" value="1"/>
</dbReference>
<sequence length="357" mass="37811">MKTAEIAIVGGGPAGMCAALVAAKQGAKVTLFDSSKILGGQLIKQTHRFFGSEKEHAGTRGIQICAMLEEEIRKNENIELHLDATVLAAYEDKIIAYEEGDKYEKMACKKVIVATGASEKMLAFGNNDLPGVYGAGAVQTLMNVHGVVPGQKVLMIGSGNIGLIVSYQLMQAGLKVEAIIEAAPTIGGFKVHASKVRRMGVPILTSHTILEACGTECVEGAIISQLDEKWSPIPGTEKRIDVDVICLSVGLSPLTELFWQVGCEMKHISPLGGHVPVRDENLETTVSGFYVAGDASGVEEASAAMIEGKIAGLSAAASLGYDQNYAMLRKEYLEDIGILRSGPVGEKIRQGLQILAG</sequence>
<dbReference type="InterPro" id="IPR036188">
    <property type="entry name" value="FAD/NAD-bd_sf"/>
</dbReference>
<dbReference type="PRINTS" id="PR00469">
    <property type="entry name" value="PNDRDTASEII"/>
</dbReference>
<proteinExistence type="predicted"/>
<dbReference type="Gene3D" id="3.50.50.60">
    <property type="entry name" value="FAD/NAD(P)-binding domain"/>
    <property type="match status" value="2"/>
</dbReference>
<organism evidence="3 4">
    <name type="scientific">Desulfotruncus arcticus DSM 17038</name>
    <dbReference type="NCBI Taxonomy" id="1121424"/>
    <lineage>
        <taxon>Bacteria</taxon>
        <taxon>Bacillati</taxon>
        <taxon>Bacillota</taxon>
        <taxon>Clostridia</taxon>
        <taxon>Eubacteriales</taxon>
        <taxon>Desulfallaceae</taxon>
        <taxon>Desulfotruncus</taxon>
    </lineage>
</organism>
<evidence type="ECO:0000313" key="4">
    <source>
        <dbReference type="Proteomes" id="UP000199337"/>
    </source>
</evidence>